<gene>
    <name evidence="1" type="ORF">CPT34_18900</name>
</gene>
<name>A0A2A5KRQ3_9HYPH</name>
<comment type="caution">
    <text evidence="1">The sequence shown here is derived from an EMBL/GenBank/DDBJ whole genome shotgun (WGS) entry which is preliminary data.</text>
</comment>
<keyword evidence="2" id="KW-1185">Reference proteome</keyword>
<protein>
    <submittedName>
        <fullName evidence="1">Uncharacterized protein</fullName>
    </submittedName>
</protein>
<evidence type="ECO:0000313" key="1">
    <source>
        <dbReference type="EMBL" id="PCK79627.1"/>
    </source>
</evidence>
<evidence type="ECO:0000313" key="2">
    <source>
        <dbReference type="Proteomes" id="UP000218807"/>
    </source>
</evidence>
<reference evidence="1 2" key="1">
    <citation type="submission" date="2017-09" db="EMBL/GenBank/DDBJ databases">
        <title>Comparative genomics of rhizobia isolated from Phaseolus vulgaris in China.</title>
        <authorList>
            <person name="Tong W."/>
        </authorList>
    </citation>
    <scope>NUCLEOTIDE SEQUENCE [LARGE SCALE GENOMIC DNA]</scope>
    <source>
        <strain evidence="1 2">L101</strain>
    </source>
</reference>
<dbReference type="Proteomes" id="UP000218807">
    <property type="component" value="Unassembled WGS sequence"/>
</dbReference>
<proteinExistence type="predicted"/>
<dbReference type="AlphaFoldDB" id="A0A2A5KRQ3"/>
<dbReference type="EMBL" id="NXDM01000018">
    <property type="protein sequence ID" value="PCK79627.1"/>
    <property type="molecule type" value="Genomic_DNA"/>
</dbReference>
<organism evidence="1 2">
    <name type="scientific">Rhizobium sophoriradicis</name>
    <dbReference type="NCBI Taxonomy" id="1535245"/>
    <lineage>
        <taxon>Bacteria</taxon>
        <taxon>Pseudomonadati</taxon>
        <taxon>Pseudomonadota</taxon>
        <taxon>Alphaproteobacteria</taxon>
        <taxon>Hyphomicrobiales</taxon>
        <taxon>Rhizobiaceae</taxon>
        <taxon>Rhizobium/Agrobacterium group</taxon>
        <taxon>Rhizobium</taxon>
    </lineage>
</organism>
<sequence>MMSNRKDIAMFDMITVAGVHGYRHFSKPSGSKADEERFYAEYGDSGIIRFAAWLTSLDLIFKRVAANGKRRSIAAQSCGRHGLAPQATFLAPR</sequence>
<accession>A0A2A5KRQ3</accession>